<evidence type="ECO:0000313" key="4">
    <source>
        <dbReference type="Proteomes" id="UP000186817"/>
    </source>
</evidence>
<evidence type="ECO:0000313" key="3">
    <source>
        <dbReference type="EMBL" id="OLQ12837.1"/>
    </source>
</evidence>
<accession>A0A1Q9EZL7</accession>
<dbReference type="AlphaFoldDB" id="A0A1Q9EZL7"/>
<feature type="compositionally biased region" description="Basic residues" evidence="2">
    <location>
        <begin position="241"/>
        <end position="273"/>
    </location>
</feature>
<comment type="caution">
    <text evidence="3">The sequence shown here is derived from an EMBL/GenBank/DDBJ whole genome shotgun (WGS) entry which is preliminary data.</text>
</comment>
<keyword evidence="1" id="KW-0175">Coiled coil</keyword>
<dbReference type="Proteomes" id="UP000186817">
    <property type="component" value="Unassembled WGS sequence"/>
</dbReference>
<protein>
    <submittedName>
        <fullName evidence="3">Uncharacterized protein</fullName>
    </submittedName>
</protein>
<reference evidence="3 4" key="1">
    <citation type="submission" date="2016-02" db="EMBL/GenBank/DDBJ databases">
        <title>Genome analysis of coral dinoflagellate symbionts highlights evolutionary adaptations to a symbiotic lifestyle.</title>
        <authorList>
            <person name="Aranda M."/>
            <person name="Li Y."/>
            <person name="Liew Y.J."/>
            <person name="Baumgarten S."/>
            <person name="Simakov O."/>
            <person name="Wilson M."/>
            <person name="Piel J."/>
            <person name="Ashoor H."/>
            <person name="Bougouffa S."/>
            <person name="Bajic V.B."/>
            <person name="Ryu T."/>
            <person name="Ravasi T."/>
            <person name="Bayer T."/>
            <person name="Micklem G."/>
            <person name="Kim H."/>
            <person name="Bhak J."/>
            <person name="Lajeunesse T.C."/>
            <person name="Voolstra C.R."/>
        </authorList>
    </citation>
    <scope>NUCLEOTIDE SEQUENCE [LARGE SCALE GENOMIC DNA]</scope>
    <source>
        <strain evidence="3 4">CCMP2467</strain>
    </source>
</reference>
<evidence type="ECO:0000256" key="2">
    <source>
        <dbReference type="SAM" id="MobiDB-lite"/>
    </source>
</evidence>
<keyword evidence="4" id="KW-1185">Reference proteome</keyword>
<feature type="region of interest" description="Disordered" evidence="2">
    <location>
        <begin position="230"/>
        <end position="273"/>
    </location>
</feature>
<sequence>MGARELYGAEADDRRASRGGDGLTVVRAHRGRPGAAHRRQGQAPVGEYQDGQRHGSGNVEVGFYDKGKDKGRAVRLTARTARSLRAVRSESGEGARAATPSVTGLTEGVAAHSVATFRRERSLRRFVEKLAAMACTDTVKTSQETLKSIVSRLRGDPDEDRQQAKELAEVLKAKEKLELQLKAMKVERDLLEEQLKKAQKEAHAAKEDAIQAREETKVANNAVIHVQRLATTTSRSVGRPKQIKQKQRCLRSRKKRKRRQRQQRKQLRRPFKS</sequence>
<proteinExistence type="predicted"/>
<evidence type="ECO:0000256" key="1">
    <source>
        <dbReference type="SAM" id="Coils"/>
    </source>
</evidence>
<gene>
    <name evidence="3" type="ORF">AK812_SmicGene3181</name>
</gene>
<name>A0A1Q9EZL7_SYMMI</name>
<dbReference type="EMBL" id="LSRX01000037">
    <property type="protein sequence ID" value="OLQ12837.1"/>
    <property type="molecule type" value="Genomic_DNA"/>
</dbReference>
<feature type="coiled-coil region" evidence="1">
    <location>
        <begin position="167"/>
        <end position="215"/>
    </location>
</feature>
<feature type="compositionally biased region" description="Basic residues" evidence="2">
    <location>
        <begin position="27"/>
        <end position="40"/>
    </location>
</feature>
<feature type="region of interest" description="Disordered" evidence="2">
    <location>
        <begin position="1"/>
        <end position="60"/>
    </location>
</feature>
<organism evidence="3 4">
    <name type="scientific">Symbiodinium microadriaticum</name>
    <name type="common">Dinoflagellate</name>
    <name type="synonym">Zooxanthella microadriatica</name>
    <dbReference type="NCBI Taxonomy" id="2951"/>
    <lineage>
        <taxon>Eukaryota</taxon>
        <taxon>Sar</taxon>
        <taxon>Alveolata</taxon>
        <taxon>Dinophyceae</taxon>
        <taxon>Suessiales</taxon>
        <taxon>Symbiodiniaceae</taxon>
        <taxon>Symbiodinium</taxon>
    </lineage>
</organism>